<dbReference type="InterPro" id="IPR006103">
    <property type="entry name" value="Glyco_hydro_2_cat"/>
</dbReference>
<proteinExistence type="inferred from homology"/>
<dbReference type="Pfam" id="PF02836">
    <property type="entry name" value="Glyco_hydro_2_C"/>
    <property type="match status" value="1"/>
</dbReference>
<dbReference type="InterPro" id="IPR050347">
    <property type="entry name" value="Bact_Beta-galactosidase"/>
</dbReference>
<dbReference type="AlphaFoldDB" id="A0A4R5CWJ2"/>
<comment type="caution">
    <text evidence="9">The sequence shown here is derived from an EMBL/GenBank/DDBJ whole genome shotgun (WGS) entry which is preliminary data.</text>
</comment>
<dbReference type="Gene3D" id="3.20.20.80">
    <property type="entry name" value="Glycosidases"/>
    <property type="match status" value="1"/>
</dbReference>
<reference evidence="9 10" key="1">
    <citation type="submission" date="2019-03" db="EMBL/GenBank/DDBJ databases">
        <title>Draft genome sequences of novel Actinobacteria.</title>
        <authorList>
            <person name="Sahin N."/>
            <person name="Ay H."/>
            <person name="Saygin H."/>
        </authorList>
    </citation>
    <scope>NUCLEOTIDE SEQUENCE [LARGE SCALE GENOMIC DNA]</scope>
    <source>
        <strain evidence="9 10">5K138</strain>
    </source>
</reference>
<keyword evidence="6" id="KW-0326">Glycosidase</keyword>
<dbReference type="Pfam" id="PF16353">
    <property type="entry name" value="LacZ_4"/>
    <property type="match status" value="1"/>
</dbReference>
<dbReference type="SUPFAM" id="SSF51445">
    <property type="entry name" value="(Trans)glycosidases"/>
    <property type="match status" value="1"/>
</dbReference>
<dbReference type="Pfam" id="PF02837">
    <property type="entry name" value="Glyco_hydro_2_N"/>
    <property type="match status" value="1"/>
</dbReference>
<dbReference type="PRINTS" id="PR00132">
    <property type="entry name" value="GLHYDRLASE2"/>
</dbReference>
<evidence type="ECO:0000256" key="5">
    <source>
        <dbReference type="ARBA" id="ARBA00022801"/>
    </source>
</evidence>
<dbReference type="GO" id="GO:0009341">
    <property type="term" value="C:beta-galactosidase complex"/>
    <property type="evidence" value="ECO:0007669"/>
    <property type="project" value="InterPro"/>
</dbReference>
<evidence type="ECO:0000256" key="6">
    <source>
        <dbReference type="ARBA" id="ARBA00023295"/>
    </source>
</evidence>
<dbReference type="FunFam" id="3.20.20.80:FF:000018">
    <property type="entry name" value="Beta-galactosidase"/>
    <property type="match status" value="1"/>
</dbReference>
<protein>
    <recommendedName>
        <fullName evidence="4">Beta-galactosidase</fullName>
        <ecNumber evidence="3">3.2.1.23</ecNumber>
    </recommendedName>
    <alternativeName>
        <fullName evidence="7">Lactase</fullName>
    </alternativeName>
</protein>
<organism evidence="9 10">
    <name type="scientific">Jiangella asiatica</name>
    <dbReference type="NCBI Taxonomy" id="2530372"/>
    <lineage>
        <taxon>Bacteria</taxon>
        <taxon>Bacillati</taxon>
        <taxon>Actinomycetota</taxon>
        <taxon>Actinomycetes</taxon>
        <taxon>Jiangellales</taxon>
        <taxon>Jiangellaceae</taxon>
        <taxon>Jiangella</taxon>
    </lineage>
</organism>
<dbReference type="InterPro" id="IPR006104">
    <property type="entry name" value="Glyco_hydro_2_N"/>
</dbReference>
<dbReference type="Gene3D" id="2.70.98.10">
    <property type="match status" value="1"/>
</dbReference>
<dbReference type="SUPFAM" id="SSF49785">
    <property type="entry name" value="Galactose-binding domain-like"/>
    <property type="match status" value="1"/>
</dbReference>
<dbReference type="InterPro" id="IPR036156">
    <property type="entry name" value="Beta-gal/glucu_dom_sf"/>
</dbReference>
<evidence type="ECO:0000259" key="8">
    <source>
        <dbReference type="SMART" id="SM01038"/>
    </source>
</evidence>
<evidence type="ECO:0000256" key="3">
    <source>
        <dbReference type="ARBA" id="ARBA00012756"/>
    </source>
</evidence>
<evidence type="ECO:0000313" key="10">
    <source>
        <dbReference type="Proteomes" id="UP000294739"/>
    </source>
</evidence>
<feature type="domain" description="Beta galactosidase small chain/" evidence="8">
    <location>
        <begin position="721"/>
        <end position="987"/>
    </location>
</feature>
<evidence type="ECO:0000256" key="7">
    <source>
        <dbReference type="ARBA" id="ARBA00032230"/>
    </source>
</evidence>
<evidence type="ECO:0000256" key="1">
    <source>
        <dbReference type="ARBA" id="ARBA00001412"/>
    </source>
</evidence>
<dbReference type="InterPro" id="IPR008979">
    <property type="entry name" value="Galactose-bd-like_sf"/>
</dbReference>
<dbReference type="InterPro" id="IPR023230">
    <property type="entry name" value="Glyco_hydro_2_CS"/>
</dbReference>
<dbReference type="Pfam" id="PF02929">
    <property type="entry name" value="Bgal_small_N"/>
    <property type="match status" value="1"/>
</dbReference>
<evidence type="ECO:0000256" key="4">
    <source>
        <dbReference type="ARBA" id="ARBA00013303"/>
    </source>
</evidence>
<gene>
    <name evidence="9" type="ORF">E1269_20395</name>
</gene>
<dbReference type="Gene3D" id="2.60.120.260">
    <property type="entry name" value="Galactose-binding domain-like"/>
    <property type="match status" value="1"/>
</dbReference>
<dbReference type="SUPFAM" id="SSF74650">
    <property type="entry name" value="Galactose mutarotase-like"/>
    <property type="match status" value="1"/>
</dbReference>
<evidence type="ECO:0000256" key="2">
    <source>
        <dbReference type="ARBA" id="ARBA00007401"/>
    </source>
</evidence>
<dbReference type="PROSITE" id="PS00719">
    <property type="entry name" value="GLYCOSYL_HYDROL_F2_1"/>
    <property type="match status" value="1"/>
</dbReference>
<dbReference type="Proteomes" id="UP000294739">
    <property type="component" value="Unassembled WGS sequence"/>
</dbReference>
<dbReference type="GO" id="GO:0004565">
    <property type="term" value="F:beta-galactosidase activity"/>
    <property type="evidence" value="ECO:0007669"/>
    <property type="project" value="UniProtKB-EC"/>
</dbReference>
<dbReference type="SMART" id="SM01038">
    <property type="entry name" value="Bgal_small_N"/>
    <property type="match status" value="1"/>
</dbReference>
<dbReference type="InterPro" id="IPR013783">
    <property type="entry name" value="Ig-like_fold"/>
</dbReference>
<keyword evidence="10" id="KW-1185">Reference proteome</keyword>
<name>A0A4R5CWJ2_9ACTN</name>
<dbReference type="PANTHER" id="PTHR46323:SF2">
    <property type="entry name" value="BETA-GALACTOSIDASE"/>
    <property type="match status" value="1"/>
</dbReference>
<evidence type="ECO:0000313" key="9">
    <source>
        <dbReference type="EMBL" id="TDE03401.1"/>
    </source>
</evidence>
<dbReference type="GO" id="GO:0030246">
    <property type="term" value="F:carbohydrate binding"/>
    <property type="evidence" value="ECO:0007669"/>
    <property type="project" value="InterPro"/>
</dbReference>
<sequence>MTPAPHSTHRSHRAGLAPTAGVLPPRAWFDSNAPRLSLNGAWRFHHAPAVAAAPDGCWEPDYDDAGWGHLTVPSHWQLAGYGRPAYTNVRYPFPLDAPNVPDENPTGDYRLTFRPPPEWAGRPAVLRFDGVDSSFRVWLNGAELGSATGSRLPAEFDVTDVLRPGTDNVLAVRVQQWSAGSYLEDQDMWWLSGIFRDVTLLARPAGGVPDIFVHAGYDAATGAGTLRVDVDGTSDRAGDGDDGDSAPAARVVVPELDIDVPAGETVTVPTVRPWSAESPQLYDGEVVTAAERVPVRIGFRTVAIEDGVLTVNGRRVLLRGINRHEFHPDRGRAVTEQDMLDDVLLMKRHNVNAVRTSHYPPHPHFLDLCDQYGLYVIDECDLETHGYVFEKWEGNPSDDPVWRESYLDRMARMVERDKNHPSIIMWSLGNEAGAGANLVAMYEWARQRDPSRPIHYEGDHTTVCSDVYSRMYADHAEVEAIGRRIEEPLDDPVLDAARRAKPFVLCEYAHAMGNGPGGLLEYQRLFEMYERCQGGFVWEWIDHGLRTRDSSGREFYAYGGDFGEELHDGNFVIDGLVFPDRTPSPGLIELKKIIEPVRIDLDPDAGTLRVTNLHEVADTGRYAWEWVIEAAGAPAAWGTLKLDPVAPGRAVTSPLTALIPQVDEIPDGAGEVWLTVRAVLAADAAWADAGHEVAWGQGRLRAPAPRRPAVVAGAARMDPPSVGGARFDATTGRLVRLGDLDLEGPRLDIWRAPTDNDSAQAAANAAAWRRKGFHRMHHRTEGIDVAADGDALVVRTRVAPAAEAFALLAIYRWTAVGDAAVRLELDVVPDGPWPDLPLPRLGLRLAIPAHLGLVRWFGPGPGEAYPDIRQAARVGNHGATVDALQTPYVFPQENGHRIDVRHATLTDASTGAGLEVVGDPVFGLTARRWTTEDLDAARHHHELHPREHVFVTLDVAQHGIGSASCGPGELPRYRLRAAPARFAVVLRRLAGTGRG</sequence>
<accession>A0A4R5CWJ2</accession>
<dbReference type="OrthoDB" id="9762066at2"/>
<dbReference type="InParanoid" id="A0A4R5CWJ2"/>
<dbReference type="InterPro" id="IPR032312">
    <property type="entry name" value="LacZ_4"/>
</dbReference>
<dbReference type="EC" id="3.2.1.23" evidence="3"/>
<dbReference type="Gene3D" id="2.60.40.10">
    <property type="entry name" value="Immunoglobulins"/>
    <property type="match status" value="2"/>
</dbReference>
<dbReference type="InterPro" id="IPR004199">
    <property type="entry name" value="B-gal_small/dom_5"/>
</dbReference>
<dbReference type="PANTHER" id="PTHR46323">
    <property type="entry name" value="BETA-GALACTOSIDASE"/>
    <property type="match status" value="1"/>
</dbReference>
<keyword evidence="5" id="KW-0378">Hydrolase</keyword>
<dbReference type="InterPro" id="IPR023232">
    <property type="entry name" value="Glyco_hydro_2_AS"/>
</dbReference>
<dbReference type="InterPro" id="IPR006101">
    <property type="entry name" value="Glyco_hydro_2"/>
</dbReference>
<dbReference type="InterPro" id="IPR014718">
    <property type="entry name" value="GH-type_carb-bd"/>
</dbReference>
<dbReference type="InterPro" id="IPR011013">
    <property type="entry name" value="Gal_mutarotase_sf_dom"/>
</dbReference>
<comment type="similarity">
    <text evidence="2">Belongs to the glycosyl hydrolase 2 family.</text>
</comment>
<comment type="catalytic activity">
    <reaction evidence="1">
        <text>Hydrolysis of terminal non-reducing beta-D-galactose residues in beta-D-galactosides.</text>
        <dbReference type="EC" id="3.2.1.23"/>
    </reaction>
</comment>
<dbReference type="SUPFAM" id="SSF49303">
    <property type="entry name" value="beta-Galactosidase/glucuronidase domain"/>
    <property type="match status" value="2"/>
</dbReference>
<dbReference type="EMBL" id="SMKZ01000032">
    <property type="protein sequence ID" value="TDE03401.1"/>
    <property type="molecule type" value="Genomic_DNA"/>
</dbReference>
<dbReference type="RefSeq" id="WP_131897935.1">
    <property type="nucleotide sequence ID" value="NZ_SMKZ01000032.1"/>
</dbReference>
<dbReference type="InterPro" id="IPR017853">
    <property type="entry name" value="GH"/>
</dbReference>
<dbReference type="GO" id="GO:0005990">
    <property type="term" value="P:lactose catabolic process"/>
    <property type="evidence" value="ECO:0007669"/>
    <property type="project" value="TreeGrafter"/>
</dbReference>
<dbReference type="PROSITE" id="PS00608">
    <property type="entry name" value="GLYCOSYL_HYDROL_F2_2"/>
    <property type="match status" value="1"/>
</dbReference>